<evidence type="ECO:0000256" key="6">
    <source>
        <dbReference type="PIRSR" id="PIRSR602129-50"/>
    </source>
</evidence>
<evidence type="ECO:0000313" key="9">
    <source>
        <dbReference type="Proteomes" id="UP000007014"/>
    </source>
</evidence>
<dbReference type="OMA" id="RHATYHA"/>
<comment type="similarity">
    <text evidence="2 7">Belongs to the group II decarboxylase family.</text>
</comment>
<keyword evidence="5 7" id="KW-0456">Lyase</keyword>
<evidence type="ECO:0000256" key="5">
    <source>
        <dbReference type="ARBA" id="ARBA00023239"/>
    </source>
</evidence>
<dbReference type="STRING" id="280699.M1VFK6"/>
<keyword evidence="9" id="KW-1185">Reference proteome</keyword>
<sequence length="610" mass="67346">METRNAPGSATNKLKEVGFGGEIEFARELQELLGIVERKLGLCTSSDAGSENGVERTPEAQLPLVYVPPSAIWRQLDHYVQCVISGESAGSRDLLEQFLEDLLRYSVRTKHAFFLHRLYGGSDPVGQIADLICSVLNNSADTFSAAPYLVLLERRVIEALSSCIGWKTPLQGDGIFCPGGSYANLIALTTARHVFQMNARRPQTKRTQRHHCNERRMGIFTSVQGHYSVRRNAAMLGFCDAPGEDCSDVVLVPCDEQGRMDPEALRRLIHCFRNTRPLSSVFVNVTAGTTVLSAFDPLPEIWTVLAEAFPLNSVESASAELEQRLEADTMIRERLPQPTFWVHVDGALGGSFLFSERFRPVALAGLEKYANSFVLNAHKLLNAPLQCSILLVRERGLLQAAHAARAPYLFHDDLDTDAQYDIGDMTLTCSRRSDALKFWLMWMWRGSAGFGARVEAAARNARAIAEAMAKRPCFLLVHWPLDRSYPATNVCFYYLPSDMRESIRNLADIKAETAAQLLGSISVRLCRALQVSGKALLNYCTLEGTDLPIFLRLALHGLHVYEEQEIQDLLNRIEDCGDHAIRPGTPASISGNVSGGVSPVGDDGAHNAVL</sequence>
<feature type="modified residue" description="N6-(pyridoxal phosphate)lysine" evidence="6">
    <location>
        <position position="379"/>
    </location>
</feature>
<evidence type="ECO:0000256" key="4">
    <source>
        <dbReference type="ARBA" id="ARBA00022898"/>
    </source>
</evidence>
<dbReference type="InterPro" id="IPR002129">
    <property type="entry name" value="PyrdxlP-dep_de-COase"/>
</dbReference>
<evidence type="ECO:0000313" key="8">
    <source>
        <dbReference type="EMBL" id="BAM81752.1"/>
    </source>
</evidence>
<dbReference type="GO" id="GO:0005737">
    <property type="term" value="C:cytoplasm"/>
    <property type="evidence" value="ECO:0007669"/>
    <property type="project" value="TreeGrafter"/>
</dbReference>
<dbReference type="GO" id="GO:0030170">
    <property type="term" value="F:pyridoxal phosphate binding"/>
    <property type="evidence" value="ECO:0007669"/>
    <property type="project" value="InterPro"/>
</dbReference>
<dbReference type="OrthoDB" id="392571at2759"/>
<dbReference type="PANTHER" id="PTHR45677:SF8">
    <property type="entry name" value="CYSTEINE SULFINIC ACID DECARBOXYLASE"/>
    <property type="match status" value="1"/>
</dbReference>
<dbReference type="PANTHER" id="PTHR45677">
    <property type="entry name" value="GLUTAMATE DECARBOXYLASE-RELATED"/>
    <property type="match status" value="1"/>
</dbReference>
<dbReference type="HOGENOM" id="CLU_011856_0_0_1"/>
<dbReference type="EMBL" id="AP006498">
    <property type="protein sequence ID" value="BAM81752.1"/>
    <property type="molecule type" value="Genomic_DNA"/>
</dbReference>
<organism evidence="8 9">
    <name type="scientific">Cyanidioschyzon merolae (strain NIES-3377 / 10D)</name>
    <name type="common">Unicellular red alga</name>
    <dbReference type="NCBI Taxonomy" id="280699"/>
    <lineage>
        <taxon>Eukaryota</taxon>
        <taxon>Rhodophyta</taxon>
        <taxon>Bangiophyceae</taxon>
        <taxon>Cyanidiales</taxon>
        <taxon>Cyanidiaceae</taxon>
        <taxon>Cyanidioschyzon</taxon>
    </lineage>
</organism>
<accession>M1VFK6</accession>
<dbReference type="InterPro" id="IPR015424">
    <property type="entry name" value="PyrdxlP-dep_Trfase"/>
</dbReference>
<evidence type="ECO:0000256" key="7">
    <source>
        <dbReference type="RuleBase" id="RU000382"/>
    </source>
</evidence>
<dbReference type="Proteomes" id="UP000007014">
    <property type="component" value="Chromosome 16"/>
</dbReference>
<dbReference type="Gene3D" id="3.90.1150.170">
    <property type="match status" value="1"/>
</dbReference>
<protein>
    <submittedName>
        <fullName evidence="8">Probable glutamate decarboxylase</fullName>
    </submittedName>
</protein>
<evidence type="ECO:0000256" key="1">
    <source>
        <dbReference type="ARBA" id="ARBA00001933"/>
    </source>
</evidence>
<evidence type="ECO:0000256" key="2">
    <source>
        <dbReference type="ARBA" id="ARBA00009533"/>
    </source>
</evidence>
<dbReference type="Pfam" id="PF00282">
    <property type="entry name" value="Pyridoxal_deC"/>
    <property type="match status" value="1"/>
</dbReference>
<dbReference type="InterPro" id="IPR015421">
    <property type="entry name" value="PyrdxlP-dep_Trfase_major"/>
</dbReference>
<dbReference type="Gene3D" id="3.40.640.10">
    <property type="entry name" value="Type I PLP-dependent aspartate aminotransferase-like (Major domain)"/>
    <property type="match status" value="1"/>
</dbReference>
<keyword evidence="3" id="KW-0210">Decarboxylase</keyword>
<dbReference type="SUPFAM" id="SSF53383">
    <property type="entry name" value="PLP-dependent transferases"/>
    <property type="match status" value="1"/>
</dbReference>
<dbReference type="InterPro" id="IPR015422">
    <property type="entry name" value="PyrdxlP-dep_Trfase_small"/>
</dbReference>
<gene>
    <name evidence="8" type="ORF">CYME_CMP107C</name>
</gene>
<comment type="cofactor">
    <cofactor evidence="1 6 7">
        <name>pyridoxal 5'-phosphate</name>
        <dbReference type="ChEBI" id="CHEBI:597326"/>
    </cofactor>
</comment>
<dbReference type="Gramene" id="CMP107CT">
    <property type="protein sequence ID" value="CMP107CT"/>
    <property type="gene ID" value="CMP107C"/>
</dbReference>
<dbReference type="GO" id="GO:0016831">
    <property type="term" value="F:carboxy-lyase activity"/>
    <property type="evidence" value="ECO:0007669"/>
    <property type="project" value="UniProtKB-KW"/>
</dbReference>
<proteinExistence type="inferred from homology"/>
<dbReference type="GO" id="GO:0019752">
    <property type="term" value="P:carboxylic acid metabolic process"/>
    <property type="evidence" value="ECO:0007669"/>
    <property type="project" value="InterPro"/>
</dbReference>
<dbReference type="eggNOG" id="KOG0629">
    <property type="taxonomic scope" value="Eukaryota"/>
</dbReference>
<dbReference type="KEGG" id="cme:CYME_CMP107C"/>
<reference evidence="8 9" key="1">
    <citation type="journal article" date="2004" name="Nature">
        <title>Genome sequence of the ultrasmall unicellular red alga Cyanidioschyzon merolae 10D.</title>
        <authorList>
            <person name="Matsuzaki M."/>
            <person name="Misumi O."/>
            <person name="Shin-i T."/>
            <person name="Maruyama S."/>
            <person name="Takahara M."/>
            <person name="Miyagishima S."/>
            <person name="Mori T."/>
            <person name="Nishida K."/>
            <person name="Yagisawa F."/>
            <person name="Nishida K."/>
            <person name="Yoshida Y."/>
            <person name="Nishimura Y."/>
            <person name="Nakao S."/>
            <person name="Kobayashi T."/>
            <person name="Momoyama Y."/>
            <person name="Higashiyama T."/>
            <person name="Minoda A."/>
            <person name="Sano M."/>
            <person name="Nomoto H."/>
            <person name="Oishi K."/>
            <person name="Hayashi H."/>
            <person name="Ohta F."/>
            <person name="Nishizaka S."/>
            <person name="Haga S."/>
            <person name="Miura S."/>
            <person name="Morishita T."/>
            <person name="Kabeya Y."/>
            <person name="Terasawa K."/>
            <person name="Suzuki Y."/>
            <person name="Ishii Y."/>
            <person name="Asakawa S."/>
            <person name="Takano H."/>
            <person name="Ohta N."/>
            <person name="Kuroiwa H."/>
            <person name="Tanaka K."/>
            <person name="Shimizu N."/>
            <person name="Sugano S."/>
            <person name="Sato N."/>
            <person name="Nozaki H."/>
            <person name="Ogasawara N."/>
            <person name="Kohara Y."/>
            <person name="Kuroiwa T."/>
        </authorList>
    </citation>
    <scope>NUCLEOTIDE SEQUENCE [LARGE SCALE GENOMIC DNA]</scope>
    <source>
        <strain evidence="8 9">10D</strain>
    </source>
</reference>
<dbReference type="AlphaFoldDB" id="M1VFK6"/>
<reference evidence="8 9" key="2">
    <citation type="journal article" date="2007" name="BMC Biol.">
        <title>A 100%-complete sequence reveals unusually simple genomic features in the hot-spring red alga Cyanidioschyzon merolae.</title>
        <authorList>
            <person name="Nozaki H."/>
            <person name="Takano H."/>
            <person name="Misumi O."/>
            <person name="Terasawa K."/>
            <person name="Matsuzaki M."/>
            <person name="Maruyama S."/>
            <person name="Nishida K."/>
            <person name="Yagisawa F."/>
            <person name="Yoshida Y."/>
            <person name="Fujiwara T."/>
            <person name="Takio S."/>
            <person name="Tamura K."/>
            <person name="Chung S.J."/>
            <person name="Nakamura S."/>
            <person name="Kuroiwa H."/>
            <person name="Tanaka K."/>
            <person name="Sato N."/>
            <person name="Kuroiwa T."/>
        </authorList>
    </citation>
    <scope>NUCLEOTIDE SEQUENCE [LARGE SCALE GENOMIC DNA]</scope>
    <source>
        <strain evidence="8 9">10D</strain>
    </source>
</reference>
<dbReference type="RefSeq" id="XP_005537788.1">
    <property type="nucleotide sequence ID" value="XM_005537731.1"/>
</dbReference>
<dbReference type="PROSITE" id="PS00392">
    <property type="entry name" value="DDC_GAD_HDC_YDC"/>
    <property type="match status" value="1"/>
</dbReference>
<name>M1VFK6_CYAM1</name>
<evidence type="ECO:0000256" key="3">
    <source>
        <dbReference type="ARBA" id="ARBA00022793"/>
    </source>
</evidence>
<dbReference type="InterPro" id="IPR021115">
    <property type="entry name" value="Pyridoxal-P_BS"/>
</dbReference>
<dbReference type="Gene3D" id="3.90.1150.10">
    <property type="entry name" value="Aspartate Aminotransferase, domain 1"/>
    <property type="match status" value="1"/>
</dbReference>
<keyword evidence="4 6" id="KW-0663">Pyridoxal phosphate</keyword>
<dbReference type="GeneID" id="16996021"/>